<dbReference type="EMBL" id="CP132938">
    <property type="protein sequence ID" value="XCB23082.1"/>
    <property type="molecule type" value="Genomic_DNA"/>
</dbReference>
<feature type="region of interest" description="Disordered" evidence="1">
    <location>
        <begin position="1"/>
        <end position="27"/>
    </location>
</feature>
<evidence type="ECO:0000256" key="1">
    <source>
        <dbReference type="SAM" id="MobiDB-lite"/>
    </source>
</evidence>
<dbReference type="Pfam" id="PF12244">
    <property type="entry name" value="DUF3606"/>
    <property type="match status" value="1"/>
</dbReference>
<sequence length="69" mass="7695">MADNIIASAEPIEHPKAPHDPKEINPKMSSDIHYWAKEFGVTGDQLHEAIRVHGTHVDKVRAALNHHKG</sequence>
<reference evidence="2" key="1">
    <citation type="submission" date="2023-08" db="EMBL/GenBank/DDBJ databases">
        <authorList>
            <person name="Messyasz A."/>
            <person name="Mannisto M.K."/>
            <person name="Kerkhof L.J."/>
            <person name="Haggblom M."/>
        </authorList>
    </citation>
    <scope>NUCLEOTIDE SEQUENCE</scope>
    <source>
        <strain evidence="2">M8UP39</strain>
    </source>
</reference>
<evidence type="ECO:0000313" key="2">
    <source>
        <dbReference type="EMBL" id="XCB23082.1"/>
    </source>
</evidence>
<dbReference type="InterPro" id="IPR022037">
    <property type="entry name" value="DUF3606"/>
</dbReference>
<dbReference type="AlphaFoldDB" id="A0AAU7Z2E8"/>
<accession>A0AAU7Z2E8</accession>
<proteinExistence type="predicted"/>
<dbReference type="KEGG" id="tgi:RBB81_03940"/>
<feature type="compositionally biased region" description="Basic and acidic residues" evidence="1">
    <location>
        <begin position="11"/>
        <end position="25"/>
    </location>
</feature>
<name>A0AAU7Z2E8_9BACT</name>
<reference evidence="2" key="2">
    <citation type="journal article" date="2024" name="Environ. Microbiol.">
        <title>Genome analysis and description of Tunturibacter gen. nov. expands the diversity of Terriglobia in tundra soils.</title>
        <authorList>
            <person name="Messyasz A."/>
            <person name="Mannisto M.K."/>
            <person name="Kerkhof L.J."/>
            <person name="Haggblom M.M."/>
        </authorList>
    </citation>
    <scope>NUCLEOTIDE SEQUENCE</scope>
    <source>
        <strain evidence="2">M8UP39</strain>
    </source>
</reference>
<dbReference type="RefSeq" id="WP_183790942.1">
    <property type="nucleotide sequence ID" value="NZ_CP132938.1"/>
</dbReference>
<protein>
    <submittedName>
        <fullName evidence="2">DUF3606 domain-containing protein</fullName>
    </submittedName>
</protein>
<organism evidence="2">
    <name type="scientific">Tunturiibacter gelidiferens</name>
    <dbReference type="NCBI Taxonomy" id="3069689"/>
    <lineage>
        <taxon>Bacteria</taxon>
        <taxon>Pseudomonadati</taxon>
        <taxon>Acidobacteriota</taxon>
        <taxon>Terriglobia</taxon>
        <taxon>Terriglobales</taxon>
        <taxon>Acidobacteriaceae</taxon>
        <taxon>Tunturiibacter</taxon>
    </lineage>
</organism>
<gene>
    <name evidence="2" type="ORF">RBB81_03940</name>
</gene>